<keyword evidence="1" id="KW-1185">Reference proteome</keyword>
<evidence type="ECO:0000313" key="2">
    <source>
        <dbReference type="WBParaSite" id="EEL_0000134101-mRNA-1"/>
    </source>
</evidence>
<evidence type="ECO:0000313" key="1">
    <source>
        <dbReference type="Proteomes" id="UP000050640"/>
    </source>
</evidence>
<reference evidence="2" key="1">
    <citation type="submission" date="2017-02" db="UniProtKB">
        <authorList>
            <consortium name="WormBaseParasite"/>
        </authorList>
    </citation>
    <scope>IDENTIFICATION</scope>
</reference>
<dbReference type="Proteomes" id="UP000050640">
    <property type="component" value="Unplaced"/>
</dbReference>
<name>A0A0R3RIN3_9BILA</name>
<protein>
    <submittedName>
        <fullName evidence="2">Homeobox domain-containing protein</fullName>
    </submittedName>
</protein>
<proteinExistence type="predicted"/>
<sequence length="85" mass="9746">MLFISSSNLPGPQDLMMLAKMFTLPYAPYFLPKVSLFSAPKRTKLSGLPPLPNHPIEEILIIRYKYEKLKPEKAKLRLKEAKTCI</sequence>
<accession>A0A0R3RIN3</accession>
<dbReference type="AlphaFoldDB" id="A0A0R3RIN3"/>
<dbReference type="WBParaSite" id="EEL_0000134101-mRNA-1">
    <property type="protein sequence ID" value="EEL_0000134101-mRNA-1"/>
    <property type="gene ID" value="EEL_0000134101"/>
</dbReference>
<organism evidence="1 2">
    <name type="scientific">Elaeophora elaphi</name>
    <dbReference type="NCBI Taxonomy" id="1147741"/>
    <lineage>
        <taxon>Eukaryota</taxon>
        <taxon>Metazoa</taxon>
        <taxon>Ecdysozoa</taxon>
        <taxon>Nematoda</taxon>
        <taxon>Chromadorea</taxon>
        <taxon>Rhabditida</taxon>
        <taxon>Spirurina</taxon>
        <taxon>Spiruromorpha</taxon>
        <taxon>Filarioidea</taxon>
        <taxon>Onchocercidae</taxon>
        <taxon>Elaeophora</taxon>
    </lineage>
</organism>